<dbReference type="Proteomes" id="UP001597549">
    <property type="component" value="Unassembled WGS sequence"/>
</dbReference>
<organism evidence="4 5">
    <name type="scientific">Flavobacterium ardleyense</name>
    <dbReference type="NCBI Taxonomy" id="2038737"/>
    <lineage>
        <taxon>Bacteria</taxon>
        <taxon>Pseudomonadati</taxon>
        <taxon>Bacteroidota</taxon>
        <taxon>Flavobacteriia</taxon>
        <taxon>Flavobacteriales</taxon>
        <taxon>Flavobacteriaceae</taxon>
        <taxon>Flavobacterium</taxon>
    </lineage>
</organism>
<evidence type="ECO:0000313" key="5">
    <source>
        <dbReference type="Proteomes" id="UP001597549"/>
    </source>
</evidence>
<dbReference type="Pfam" id="PF00210">
    <property type="entry name" value="Ferritin"/>
    <property type="match status" value="1"/>
</dbReference>
<dbReference type="PROSITE" id="PS00818">
    <property type="entry name" value="DPS_1"/>
    <property type="match status" value="1"/>
</dbReference>
<comment type="caution">
    <text evidence="4">The sequence shown here is derived from an EMBL/GenBank/DDBJ whole genome shotgun (WGS) entry which is preliminary data.</text>
</comment>
<dbReference type="InterPro" id="IPR008331">
    <property type="entry name" value="Ferritin_DPS_dom"/>
</dbReference>
<protein>
    <submittedName>
        <fullName evidence="4">Dps family protein</fullName>
    </submittedName>
</protein>
<evidence type="ECO:0000256" key="1">
    <source>
        <dbReference type="ARBA" id="ARBA00009497"/>
    </source>
</evidence>
<gene>
    <name evidence="4" type="ORF">ACFSX9_00235</name>
</gene>
<evidence type="ECO:0000259" key="3">
    <source>
        <dbReference type="Pfam" id="PF00210"/>
    </source>
</evidence>
<name>A0ABW5Z3K4_9FLAO</name>
<comment type="similarity">
    <text evidence="1 2">Belongs to the Dps family.</text>
</comment>
<keyword evidence="5" id="KW-1185">Reference proteome</keyword>
<dbReference type="PRINTS" id="PR01346">
    <property type="entry name" value="HELNAPAPROT"/>
</dbReference>
<feature type="domain" description="Ferritin/DPS" evidence="3">
    <location>
        <begin position="17"/>
        <end position="155"/>
    </location>
</feature>
<sequence length="157" mass="17961">MEAKIGLPKKDLTKSIDNLTLLLANEMLLYVKTRKFHWNISGNSFMELHKLFESHYDLLATTADEVAERISALGGKAIGSMQDFIKHGQIEENTDSSNTQKQMLDELMSNHETVMVQIRKSIDEVGEKTDDVVTEDFLTGILKMHEDISWQLRKYSN</sequence>
<proteinExistence type="inferred from homology"/>
<evidence type="ECO:0000256" key="2">
    <source>
        <dbReference type="RuleBase" id="RU003875"/>
    </source>
</evidence>
<dbReference type="PANTHER" id="PTHR42932:SF1">
    <property type="entry name" value="GENERAL STRESS PROTEIN 20U"/>
    <property type="match status" value="1"/>
</dbReference>
<evidence type="ECO:0000313" key="4">
    <source>
        <dbReference type="EMBL" id="MFD2907150.1"/>
    </source>
</evidence>
<dbReference type="InterPro" id="IPR009078">
    <property type="entry name" value="Ferritin-like_SF"/>
</dbReference>
<dbReference type="PIRSF" id="PIRSF005900">
    <property type="entry name" value="Dps"/>
    <property type="match status" value="1"/>
</dbReference>
<reference evidence="5" key="1">
    <citation type="journal article" date="2019" name="Int. J. Syst. Evol. Microbiol.">
        <title>The Global Catalogue of Microorganisms (GCM) 10K type strain sequencing project: providing services to taxonomists for standard genome sequencing and annotation.</title>
        <authorList>
            <consortium name="The Broad Institute Genomics Platform"/>
            <consortium name="The Broad Institute Genome Sequencing Center for Infectious Disease"/>
            <person name="Wu L."/>
            <person name="Ma J."/>
        </authorList>
    </citation>
    <scope>NUCLEOTIDE SEQUENCE [LARGE SCALE GENOMIC DNA]</scope>
    <source>
        <strain evidence="5">KCTC 52644</strain>
    </source>
</reference>
<dbReference type="CDD" id="cd01043">
    <property type="entry name" value="DPS"/>
    <property type="match status" value="1"/>
</dbReference>
<dbReference type="InterPro" id="IPR002177">
    <property type="entry name" value="DPS_DNA-bd"/>
</dbReference>
<accession>A0ABW5Z3K4</accession>
<dbReference type="EMBL" id="JBHUOL010000001">
    <property type="protein sequence ID" value="MFD2907150.1"/>
    <property type="molecule type" value="Genomic_DNA"/>
</dbReference>
<dbReference type="InterPro" id="IPR023188">
    <property type="entry name" value="DPS_DNA-bd_CS"/>
</dbReference>
<dbReference type="RefSeq" id="WP_379802921.1">
    <property type="nucleotide sequence ID" value="NZ_JBHUOL010000001.1"/>
</dbReference>
<dbReference type="InterPro" id="IPR012347">
    <property type="entry name" value="Ferritin-like"/>
</dbReference>
<dbReference type="PANTHER" id="PTHR42932">
    <property type="entry name" value="GENERAL STRESS PROTEIN 20U"/>
    <property type="match status" value="1"/>
</dbReference>
<dbReference type="SUPFAM" id="SSF47240">
    <property type="entry name" value="Ferritin-like"/>
    <property type="match status" value="1"/>
</dbReference>
<dbReference type="Gene3D" id="1.20.1260.10">
    <property type="match status" value="1"/>
</dbReference>